<feature type="signal peptide" evidence="1">
    <location>
        <begin position="1"/>
        <end position="27"/>
    </location>
</feature>
<dbReference type="Proteomes" id="UP001432322">
    <property type="component" value="Unassembled WGS sequence"/>
</dbReference>
<reference evidence="2" key="1">
    <citation type="submission" date="2023-10" db="EMBL/GenBank/DDBJ databases">
        <title>Genome assembly of Pristionchus species.</title>
        <authorList>
            <person name="Yoshida K."/>
            <person name="Sommer R.J."/>
        </authorList>
    </citation>
    <scope>NUCLEOTIDE SEQUENCE</scope>
    <source>
        <strain evidence="2">RS5133</strain>
    </source>
</reference>
<organism evidence="2 3">
    <name type="scientific">Pristionchus fissidentatus</name>
    <dbReference type="NCBI Taxonomy" id="1538716"/>
    <lineage>
        <taxon>Eukaryota</taxon>
        <taxon>Metazoa</taxon>
        <taxon>Ecdysozoa</taxon>
        <taxon>Nematoda</taxon>
        <taxon>Chromadorea</taxon>
        <taxon>Rhabditida</taxon>
        <taxon>Rhabditina</taxon>
        <taxon>Diplogasteromorpha</taxon>
        <taxon>Diplogasteroidea</taxon>
        <taxon>Neodiplogasteridae</taxon>
        <taxon>Pristionchus</taxon>
    </lineage>
</organism>
<comment type="caution">
    <text evidence="2">The sequence shown here is derived from an EMBL/GenBank/DDBJ whole genome shotgun (WGS) entry which is preliminary data.</text>
</comment>
<feature type="non-terminal residue" evidence="2">
    <location>
        <position position="1"/>
    </location>
</feature>
<evidence type="ECO:0000313" key="3">
    <source>
        <dbReference type="Proteomes" id="UP001432322"/>
    </source>
</evidence>
<sequence length="156" mass="18287">SILFCNHFISRMRLVLLLIAILFDSTAQSSTFYSNDDVLRKTIFLYSTGQSVKVQQAIAFTLRNRFISNKKEFGGKDLSKVCLQYWENARPEELDIPDHVEMEMNRWLERLMKGKMYDTTKGAIYFKFPDEKGYIFAELVKTTRIGKIDFFKDPVD</sequence>
<dbReference type="EMBL" id="BTSY01000002">
    <property type="protein sequence ID" value="GMT15550.1"/>
    <property type="molecule type" value="Genomic_DNA"/>
</dbReference>
<evidence type="ECO:0000256" key="1">
    <source>
        <dbReference type="SAM" id="SignalP"/>
    </source>
</evidence>
<evidence type="ECO:0000313" key="2">
    <source>
        <dbReference type="EMBL" id="GMT15550.1"/>
    </source>
</evidence>
<keyword evidence="1" id="KW-0732">Signal</keyword>
<proteinExistence type="predicted"/>
<dbReference type="AlphaFoldDB" id="A0AAV5VAH1"/>
<feature type="non-terminal residue" evidence="2">
    <location>
        <position position="156"/>
    </location>
</feature>
<feature type="chain" id="PRO_5043372069" evidence="1">
    <location>
        <begin position="28"/>
        <end position="156"/>
    </location>
</feature>
<gene>
    <name evidence="2" type="ORF">PFISCL1PPCAC_6847</name>
</gene>
<accession>A0AAV5VAH1</accession>
<name>A0AAV5VAH1_9BILA</name>
<keyword evidence="3" id="KW-1185">Reference proteome</keyword>
<protein>
    <submittedName>
        <fullName evidence="2">Uncharacterized protein</fullName>
    </submittedName>
</protein>